<dbReference type="AlphaFoldDB" id="K1RA97"/>
<proteinExistence type="predicted"/>
<dbReference type="InParanoid" id="K1RA97"/>
<dbReference type="Gene3D" id="3.30.420.40">
    <property type="match status" value="1"/>
</dbReference>
<dbReference type="EMBL" id="JH815718">
    <property type="protein sequence ID" value="EKC42643.1"/>
    <property type="molecule type" value="Genomic_DNA"/>
</dbReference>
<gene>
    <name evidence="1" type="ORF">CGI_10009099</name>
</gene>
<evidence type="ECO:0000313" key="1">
    <source>
        <dbReference type="EMBL" id="EKC42643.1"/>
    </source>
</evidence>
<organism evidence="1">
    <name type="scientific">Magallana gigas</name>
    <name type="common">Pacific oyster</name>
    <name type="synonym">Crassostrea gigas</name>
    <dbReference type="NCBI Taxonomy" id="29159"/>
    <lineage>
        <taxon>Eukaryota</taxon>
        <taxon>Metazoa</taxon>
        <taxon>Spiralia</taxon>
        <taxon>Lophotrochozoa</taxon>
        <taxon>Mollusca</taxon>
        <taxon>Bivalvia</taxon>
        <taxon>Autobranchia</taxon>
        <taxon>Pteriomorphia</taxon>
        <taxon>Ostreida</taxon>
        <taxon>Ostreoidea</taxon>
        <taxon>Ostreidae</taxon>
        <taxon>Magallana</taxon>
    </lineage>
</organism>
<dbReference type="PANTHER" id="PTHR14187">
    <property type="entry name" value="ALPHA KINASE/ELONGATION FACTOR 2 KINASE"/>
    <property type="match status" value="1"/>
</dbReference>
<dbReference type="HOGENOM" id="CLU_2252607_0_0_1"/>
<reference evidence="1" key="1">
    <citation type="journal article" date="2012" name="Nature">
        <title>The oyster genome reveals stress adaptation and complexity of shell formation.</title>
        <authorList>
            <person name="Zhang G."/>
            <person name="Fang X."/>
            <person name="Guo X."/>
            <person name="Li L."/>
            <person name="Luo R."/>
            <person name="Xu F."/>
            <person name="Yang P."/>
            <person name="Zhang L."/>
            <person name="Wang X."/>
            <person name="Qi H."/>
            <person name="Xiong Z."/>
            <person name="Que H."/>
            <person name="Xie Y."/>
            <person name="Holland P.W."/>
            <person name="Paps J."/>
            <person name="Zhu Y."/>
            <person name="Wu F."/>
            <person name="Chen Y."/>
            <person name="Wang J."/>
            <person name="Peng C."/>
            <person name="Meng J."/>
            <person name="Yang L."/>
            <person name="Liu J."/>
            <person name="Wen B."/>
            <person name="Zhang N."/>
            <person name="Huang Z."/>
            <person name="Zhu Q."/>
            <person name="Feng Y."/>
            <person name="Mount A."/>
            <person name="Hedgecock D."/>
            <person name="Xu Z."/>
            <person name="Liu Y."/>
            <person name="Domazet-Loso T."/>
            <person name="Du Y."/>
            <person name="Sun X."/>
            <person name="Zhang S."/>
            <person name="Liu B."/>
            <person name="Cheng P."/>
            <person name="Jiang X."/>
            <person name="Li J."/>
            <person name="Fan D."/>
            <person name="Wang W."/>
            <person name="Fu W."/>
            <person name="Wang T."/>
            <person name="Wang B."/>
            <person name="Zhang J."/>
            <person name="Peng Z."/>
            <person name="Li Y."/>
            <person name="Li N."/>
            <person name="Wang J."/>
            <person name="Chen M."/>
            <person name="He Y."/>
            <person name="Tan F."/>
            <person name="Song X."/>
            <person name="Zheng Q."/>
            <person name="Huang R."/>
            <person name="Yang H."/>
            <person name="Du X."/>
            <person name="Chen L."/>
            <person name="Yang M."/>
            <person name="Gaffney P.M."/>
            <person name="Wang S."/>
            <person name="Luo L."/>
            <person name="She Z."/>
            <person name="Ming Y."/>
            <person name="Huang W."/>
            <person name="Zhang S."/>
            <person name="Huang B."/>
            <person name="Zhang Y."/>
            <person name="Qu T."/>
            <person name="Ni P."/>
            <person name="Miao G."/>
            <person name="Wang J."/>
            <person name="Wang Q."/>
            <person name="Steinberg C.E."/>
            <person name="Wang H."/>
            <person name="Li N."/>
            <person name="Qian L."/>
            <person name="Zhang G."/>
            <person name="Li Y."/>
            <person name="Yang H."/>
            <person name="Liu X."/>
            <person name="Wang J."/>
            <person name="Yin Y."/>
            <person name="Wang J."/>
        </authorList>
    </citation>
    <scope>NUCLEOTIDE SEQUENCE [LARGE SCALE GENOMIC DNA]</scope>
    <source>
        <strain evidence="1">05x7-T-G4-1.051#20</strain>
    </source>
</reference>
<protein>
    <submittedName>
        <fullName evidence="1">Heat shock 70 kDa protein 12B</fullName>
    </submittedName>
</protein>
<accession>K1RA97</accession>
<dbReference type="PANTHER" id="PTHR14187:SF5">
    <property type="entry name" value="HEAT SHOCK 70 KDA PROTEIN 12A"/>
    <property type="match status" value="1"/>
</dbReference>
<keyword evidence="1" id="KW-0346">Stress response</keyword>
<sequence length="101" mass="11639">MALSSFLVAAIDFGTTFSGYAFSLLNDYEKDPLRISAANWSAGSGRLVSLKTSTCVLFDSKGEFHSFGFEVEDKYSDLVLENQHDWYYFRRFKMMLYKKMV</sequence>
<name>K1RA97_MAGGI</name>